<sequence length="225" mass="25426">DCTRITILLASNAIGTDKLQPLVIGSKTLNKKFCLENHQILLLIDGAACHFDPNKTTANILSNAQDTSDDEESTNQQDSARSNKRARSSLGKCGKTCKSRKTSILSSVSANEIENDVYQESIKQEENQVDNLVYDFTIQNMDLFVEQDFKKFLKINNRYVSTNEKLDDEQIVKIILEQNEQEQDDPDDTDKESVQVSILEGLNGLKTFIAFFEQQINVLILILMI</sequence>
<dbReference type="Proteomes" id="UP000789396">
    <property type="component" value="Unassembled WGS sequence"/>
</dbReference>
<evidence type="ECO:0000256" key="1">
    <source>
        <dbReference type="SAM" id="MobiDB-lite"/>
    </source>
</evidence>
<feature type="non-terminal residue" evidence="2">
    <location>
        <position position="225"/>
    </location>
</feature>
<dbReference type="OrthoDB" id="2388958at2759"/>
<dbReference type="AlphaFoldDB" id="A0A9N8ZA30"/>
<evidence type="ECO:0000313" key="3">
    <source>
        <dbReference type="Proteomes" id="UP000789396"/>
    </source>
</evidence>
<keyword evidence="3" id="KW-1185">Reference proteome</keyword>
<accession>A0A9N8ZA30</accession>
<organism evidence="2 3">
    <name type="scientific">Racocetra fulgida</name>
    <dbReference type="NCBI Taxonomy" id="60492"/>
    <lineage>
        <taxon>Eukaryota</taxon>
        <taxon>Fungi</taxon>
        <taxon>Fungi incertae sedis</taxon>
        <taxon>Mucoromycota</taxon>
        <taxon>Glomeromycotina</taxon>
        <taxon>Glomeromycetes</taxon>
        <taxon>Diversisporales</taxon>
        <taxon>Gigasporaceae</taxon>
        <taxon>Racocetra</taxon>
    </lineage>
</organism>
<proteinExistence type="predicted"/>
<comment type="caution">
    <text evidence="2">The sequence shown here is derived from an EMBL/GenBank/DDBJ whole genome shotgun (WGS) entry which is preliminary data.</text>
</comment>
<gene>
    <name evidence="2" type="ORF">RFULGI_LOCUS1685</name>
</gene>
<protein>
    <submittedName>
        <fullName evidence="2">18377_t:CDS:1</fullName>
    </submittedName>
</protein>
<reference evidence="2" key="1">
    <citation type="submission" date="2021-06" db="EMBL/GenBank/DDBJ databases">
        <authorList>
            <person name="Kallberg Y."/>
            <person name="Tangrot J."/>
            <person name="Rosling A."/>
        </authorList>
    </citation>
    <scope>NUCLEOTIDE SEQUENCE</scope>
    <source>
        <strain evidence="2">IN212</strain>
    </source>
</reference>
<feature type="region of interest" description="Disordered" evidence="1">
    <location>
        <begin position="64"/>
        <end position="94"/>
    </location>
</feature>
<name>A0A9N8ZA30_9GLOM</name>
<evidence type="ECO:0000313" key="2">
    <source>
        <dbReference type="EMBL" id="CAG8484344.1"/>
    </source>
</evidence>
<dbReference type="EMBL" id="CAJVPZ010001100">
    <property type="protein sequence ID" value="CAG8484344.1"/>
    <property type="molecule type" value="Genomic_DNA"/>
</dbReference>